<accession>A0A0P9FJ08</accession>
<evidence type="ECO:0000259" key="5">
    <source>
        <dbReference type="Pfam" id="PF00150"/>
    </source>
</evidence>
<evidence type="ECO:0000256" key="4">
    <source>
        <dbReference type="SAM" id="SignalP"/>
    </source>
</evidence>
<dbReference type="Proteomes" id="UP000050509">
    <property type="component" value="Unassembled WGS sequence"/>
</dbReference>
<dbReference type="PATRIC" id="fig|186479.3.peg.7156"/>
<keyword evidence="2 3" id="KW-0326">Glycosidase</keyword>
<dbReference type="Pfam" id="PF00150">
    <property type="entry name" value="Cellulase"/>
    <property type="match status" value="1"/>
</dbReference>
<feature type="chain" id="PRO_5006157044" description="Glycoside hydrolase family 5 domain-containing protein" evidence="4">
    <location>
        <begin position="20"/>
        <end position="601"/>
    </location>
</feature>
<keyword evidence="7" id="KW-1185">Reference proteome</keyword>
<proteinExistence type="inferred from homology"/>
<comment type="similarity">
    <text evidence="3">Belongs to the glycosyl hydrolase 5 (cellulase A) family.</text>
</comment>
<evidence type="ECO:0000256" key="1">
    <source>
        <dbReference type="ARBA" id="ARBA00022801"/>
    </source>
</evidence>
<evidence type="ECO:0000313" key="6">
    <source>
        <dbReference type="EMBL" id="KPV53091.1"/>
    </source>
</evidence>
<reference evidence="6 7" key="1">
    <citation type="submission" date="2015-09" db="EMBL/GenBank/DDBJ databases">
        <title>Draft genome sequence of Kouleothrix aurantiaca JCM 19913.</title>
        <authorList>
            <person name="Hemp J."/>
        </authorList>
    </citation>
    <scope>NUCLEOTIDE SEQUENCE [LARGE SCALE GENOMIC DNA]</scope>
    <source>
        <strain evidence="6 7">COM-B</strain>
    </source>
</reference>
<comment type="caution">
    <text evidence="6">The sequence shown here is derived from an EMBL/GenBank/DDBJ whole genome shotgun (WGS) entry which is preliminary data.</text>
</comment>
<organism evidence="6 7">
    <name type="scientific">Kouleothrix aurantiaca</name>
    <dbReference type="NCBI Taxonomy" id="186479"/>
    <lineage>
        <taxon>Bacteria</taxon>
        <taxon>Bacillati</taxon>
        <taxon>Chloroflexota</taxon>
        <taxon>Chloroflexia</taxon>
        <taxon>Chloroflexales</taxon>
        <taxon>Roseiflexineae</taxon>
        <taxon>Roseiflexaceae</taxon>
        <taxon>Kouleothrix</taxon>
    </lineage>
</organism>
<dbReference type="PANTHER" id="PTHR12631:SF10">
    <property type="entry name" value="BETA-XYLOSIDASE-LIKE PROTEIN-RELATED"/>
    <property type="match status" value="1"/>
</dbReference>
<protein>
    <recommendedName>
        <fullName evidence="5">Glycoside hydrolase family 5 domain-containing protein</fullName>
    </recommendedName>
</protein>
<dbReference type="EMBL" id="LJCR01000344">
    <property type="protein sequence ID" value="KPV53091.1"/>
    <property type="molecule type" value="Genomic_DNA"/>
</dbReference>
<dbReference type="GO" id="GO:0000272">
    <property type="term" value="P:polysaccharide catabolic process"/>
    <property type="evidence" value="ECO:0007669"/>
    <property type="project" value="InterPro"/>
</dbReference>
<dbReference type="GO" id="GO:0004553">
    <property type="term" value="F:hydrolase activity, hydrolyzing O-glycosyl compounds"/>
    <property type="evidence" value="ECO:0007669"/>
    <property type="project" value="InterPro"/>
</dbReference>
<dbReference type="InterPro" id="IPR051923">
    <property type="entry name" value="Glycosyl_Hydrolase_39"/>
</dbReference>
<dbReference type="PANTHER" id="PTHR12631">
    <property type="entry name" value="ALPHA-L-IDURONIDASE"/>
    <property type="match status" value="1"/>
</dbReference>
<evidence type="ECO:0000256" key="2">
    <source>
        <dbReference type="ARBA" id="ARBA00023295"/>
    </source>
</evidence>
<sequence length="601" mass="67656">MRKRAFAILMILALFGSYAAMPQAGSAAPRRPEDVPDTIAPFLSQYFNETQHAAMNSFAAFWQRTPNALFVLGYPISQPFIEESFTNPGEYYRVQYFERAVLEEHPENAGSQYYILGRLMGNQIIRGRENEGPFLPVGDPGDGTFDGATSHTLRDGPAPFRNFWLNNGGLEVFGRPKSEQFQEVNQADGKTYWVQYFERQRMEWHPDEPNPQYQILLGLLGNEYRDAKHRGEGAFQAISPDQVPNPPVQPETQGFVYGFNAILYGQGQPWQDRQRVLALSKNAGVYWIRQQVRWMDLQGAPGSPCYQVCWGELDSIVNDASNTGVKLLISVVAAPSWATPDGRNGMPSRDHFGDFNFFMGKMAERYRGKVQAYEIWNEENLAHENGGRVANASFYMDMLVGASQAIRAADSNAIIVSGAPSSTETNRSDIAVSDITFLRQMFADPRFRASVDVIGAHPGGQSNPPDTMWPDNPGPGPGWTTSREFYFRRLEDVHQAMLDAGLTDKKVWVTEFGWATRNNTPGYGFGNNTSLQEQSDYIVRAFQMGRNDYGSWIGGMFLWQINFAVLWKYQGNELHEQASFGVLNGDWSPRPSYYAIQAMPK</sequence>
<gene>
    <name evidence="6" type="ORF">SE17_11650</name>
</gene>
<dbReference type="SUPFAM" id="SSF51445">
    <property type="entry name" value="(Trans)glycosidases"/>
    <property type="match status" value="1"/>
</dbReference>
<dbReference type="InterPro" id="IPR017853">
    <property type="entry name" value="GH"/>
</dbReference>
<evidence type="ECO:0000313" key="7">
    <source>
        <dbReference type="Proteomes" id="UP000050509"/>
    </source>
</evidence>
<evidence type="ECO:0000256" key="3">
    <source>
        <dbReference type="RuleBase" id="RU361153"/>
    </source>
</evidence>
<feature type="signal peptide" evidence="4">
    <location>
        <begin position="1"/>
        <end position="19"/>
    </location>
</feature>
<name>A0A0P9FJ08_9CHLR</name>
<feature type="domain" description="Glycoside hydrolase family 5" evidence="5">
    <location>
        <begin position="270"/>
        <end position="427"/>
    </location>
</feature>
<keyword evidence="1 3" id="KW-0378">Hydrolase</keyword>
<dbReference type="Gene3D" id="3.20.20.80">
    <property type="entry name" value="Glycosidases"/>
    <property type="match status" value="1"/>
</dbReference>
<dbReference type="InterPro" id="IPR001547">
    <property type="entry name" value="Glyco_hydro_5"/>
</dbReference>
<keyword evidence="4" id="KW-0732">Signal</keyword>
<dbReference type="AlphaFoldDB" id="A0A0P9FJ08"/>